<keyword evidence="4" id="KW-0862">Zinc</keyword>
<dbReference type="SUPFAM" id="SSF52467">
    <property type="entry name" value="DHS-like NAD/FAD-binding domain"/>
    <property type="match status" value="1"/>
</dbReference>
<dbReference type="InterPro" id="IPR003000">
    <property type="entry name" value="Sirtuin"/>
</dbReference>
<dbReference type="PROSITE" id="PS50305">
    <property type="entry name" value="SIRTUIN"/>
    <property type="match status" value="1"/>
</dbReference>
<keyword evidence="3" id="KW-0520">NAD</keyword>
<dbReference type="InterPro" id="IPR026591">
    <property type="entry name" value="Sirtuin_cat_small_dom_sf"/>
</dbReference>
<reference evidence="7" key="1">
    <citation type="journal article" date="2020" name="Stud. Mycol.">
        <title>101 Dothideomycetes genomes: a test case for predicting lifestyles and emergence of pathogens.</title>
        <authorList>
            <person name="Haridas S."/>
            <person name="Albert R."/>
            <person name="Binder M."/>
            <person name="Bloem J."/>
            <person name="Labutti K."/>
            <person name="Salamov A."/>
            <person name="Andreopoulos B."/>
            <person name="Baker S."/>
            <person name="Barry K."/>
            <person name="Bills G."/>
            <person name="Bluhm B."/>
            <person name="Cannon C."/>
            <person name="Castanera R."/>
            <person name="Culley D."/>
            <person name="Daum C."/>
            <person name="Ezra D."/>
            <person name="Gonzalez J."/>
            <person name="Henrissat B."/>
            <person name="Kuo A."/>
            <person name="Liang C."/>
            <person name="Lipzen A."/>
            <person name="Lutzoni F."/>
            <person name="Magnuson J."/>
            <person name="Mondo S."/>
            <person name="Nolan M."/>
            <person name="Ohm R."/>
            <person name="Pangilinan J."/>
            <person name="Park H.-J."/>
            <person name="Ramirez L."/>
            <person name="Alfaro M."/>
            <person name="Sun H."/>
            <person name="Tritt A."/>
            <person name="Yoshinaga Y."/>
            <person name="Zwiers L.-H."/>
            <person name="Turgeon B."/>
            <person name="Goodwin S."/>
            <person name="Spatafora J."/>
            <person name="Crous P."/>
            <person name="Grigoriev I."/>
        </authorList>
    </citation>
    <scope>NUCLEOTIDE SEQUENCE</scope>
    <source>
        <strain evidence="7">CBS 690.94</strain>
    </source>
</reference>
<evidence type="ECO:0000256" key="3">
    <source>
        <dbReference type="ARBA" id="ARBA00023027"/>
    </source>
</evidence>
<feature type="binding site" evidence="4">
    <location>
        <position position="168"/>
    </location>
    <ligand>
        <name>Zn(2+)</name>
        <dbReference type="ChEBI" id="CHEBI:29105"/>
    </ligand>
</feature>
<evidence type="ECO:0000313" key="7">
    <source>
        <dbReference type="EMBL" id="KAF2442108.1"/>
    </source>
</evidence>
<dbReference type="GO" id="GO:0070403">
    <property type="term" value="F:NAD+ binding"/>
    <property type="evidence" value="ECO:0007669"/>
    <property type="project" value="InterPro"/>
</dbReference>
<keyword evidence="4" id="KW-0479">Metal-binding</keyword>
<feature type="binding site" evidence="4">
    <location>
        <position position="220"/>
    </location>
    <ligand>
        <name>Zn(2+)</name>
        <dbReference type="ChEBI" id="CHEBI:29105"/>
    </ligand>
</feature>
<evidence type="ECO:0000256" key="4">
    <source>
        <dbReference type="PROSITE-ProRule" id="PRU00236"/>
    </source>
</evidence>
<protein>
    <submittedName>
        <fullName evidence="7">DHS-like NAD/FAD-binding domain-containing protein</fullName>
    </submittedName>
</protein>
<dbReference type="InterPro" id="IPR026590">
    <property type="entry name" value="Ssirtuin_cat_dom"/>
</dbReference>
<proteinExistence type="inferred from homology"/>
<evidence type="ECO:0000259" key="6">
    <source>
        <dbReference type="PROSITE" id="PS50305"/>
    </source>
</evidence>
<gene>
    <name evidence="7" type="ORF">P171DRAFT_433676</name>
</gene>
<dbReference type="OrthoDB" id="424302at2759"/>
<feature type="active site" description="Proton acceptor" evidence="4">
    <location>
        <position position="160"/>
    </location>
</feature>
<dbReference type="AlphaFoldDB" id="A0A9P4PEY4"/>
<dbReference type="Gene3D" id="3.30.1600.10">
    <property type="entry name" value="SIR2/SIRT2 'Small Domain"/>
    <property type="match status" value="1"/>
</dbReference>
<keyword evidence="2" id="KW-0808">Transferase</keyword>
<evidence type="ECO:0000256" key="1">
    <source>
        <dbReference type="ARBA" id="ARBA00006924"/>
    </source>
</evidence>
<accession>A0A9P4PEY4</accession>
<evidence type="ECO:0000313" key="8">
    <source>
        <dbReference type="Proteomes" id="UP000799764"/>
    </source>
</evidence>
<dbReference type="Gene3D" id="3.40.50.1220">
    <property type="entry name" value="TPP-binding domain"/>
    <property type="match status" value="1"/>
</dbReference>
<name>A0A9P4PEY4_9PLEO</name>
<comment type="similarity">
    <text evidence="1">Belongs to the sirtuin family. Class I subfamily.</text>
</comment>
<dbReference type="GO" id="GO:0046872">
    <property type="term" value="F:metal ion binding"/>
    <property type="evidence" value="ECO:0007669"/>
    <property type="project" value="UniProtKB-KW"/>
</dbReference>
<feature type="binding site" evidence="4">
    <location>
        <position position="173"/>
    </location>
    <ligand>
        <name>Zn(2+)</name>
        <dbReference type="ChEBI" id="CHEBI:29105"/>
    </ligand>
</feature>
<feature type="binding site" evidence="4">
    <location>
        <position position="217"/>
    </location>
    <ligand>
        <name>Zn(2+)</name>
        <dbReference type="ChEBI" id="CHEBI:29105"/>
    </ligand>
</feature>
<sequence length="332" mass="36371">MQTLSRDFKDELRAKANASLQRHYKNLDAEARSIKHDPPSGEMLASFTTHLQSSNRILVLIGAGLSASSGIPTYRSAGGFWRTFSDQQLAKKSAFEDDPILVWQFYDYRRQQAKAALPNPAHHALAEMAARKPGLLSINQNVDELCQRAAHPAGQIINLHGSLFRVKCFDDACGYEEENHAIPVIPQFPATEPPRVPDSTNTSSSVSGVSIDDLPHCPKCKVSLLRPAAVWFGEGLPEDKVNQVEQWMRGGSDASEDEKVDLMLVVGTSAMVWPAAGYIGRARKAGARVAYFNMEEKSAGVARPEDNDWMFLGDAAELVPKAFEGFLSSVGN</sequence>
<dbReference type="InterPro" id="IPR050134">
    <property type="entry name" value="NAD-dep_sirtuin_deacylases"/>
</dbReference>
<dbReference type="GO" id="GO:0005634">
    <property type="term" value="C:nucleus"/>
    <property type="evidence" value="ECO:0007669"/>
    <property type="project" value="TreeGrafter"/>
</dbReference>
<feature type="domain" description="Deacetylase sirtuin-type" evidence="6">
    <location>
        <begin position="37"/>
        <end position="332"/>
    </location>
</feature>
<dbReference type="EMBL" id="MU001504">
    <property type="protein sequence ID" value="KAF2442108.1"/>
    <property type="molecule type" value="Genomic_DNA"/>
</dbReference>
<dbReference type="PANTHER" id="PTHR11085:SF10">
    <property type="entry name" value="NAD-DEPENDENT PROTEIN DEACYLASE SIRTUIN-5, MITOCHONDRIAL-RELATED"/>
    <property type="match status" value="1"/>
</dbReference>
<evidence type="ECO:0000256" key="2">
    <source>
        <dbReference type="ARBA" id="ARBA00022679"/>
    </source>
</evidence>
<evidence type="ECO:0000256" key="5">
    <source>
        <dbReference type="SAM" id="MobiDB-lite"/>
    </source>
</evidence>
<dbReference type="Pfam" id="PF02146">
    <property type="entry name" value="SIR2"/>
    <property type="match status" value="1"/>
</dbReference>
<dbReference type="InterPro" id="IPR029035">
    <property type="entry name" value="DHS-like_NAD/FAD-binding_dom"/>
</dbReference>
<dbReference type="PANTHER" id="PTHR11085">
    <property type="entry name" value="NAD-DEPENDENT PROTEIN DEACYLASE SIRTUIN-5, MITOCHONDRIAL-RELATED"/>
    <property type="match status" value="1"/>
</dbReference>
<dbReference type="Proteomes" id="UP000799764">
    <property type="component" value="Unassembled WGS sequence"/>
</dbReference>
<keyword evidence="8" id="KW-1185">Reference proteome</keyword>
<comment type="caution">
    <text evidence="7">The sequence shown here is derived from an EMBL/GenBank/DDBJ whole genome shotgun (WGS) entry which is preliminary data.</text>
</comment>
<feature type="region of interest" description="Disordered" evidence="5">
    <location>
        <begin position="187"/>
        <end position="207"/>
    </location>
</feature>
<dbReference type="GO" id="GO:0017136">
    <property type="term" value="F:histone deacetylase activity, NAD-dependent"/>
    <property type="evidence" value="ECO:0007669"/>
    <property type="project" value="TreeGrafter"/>
</dbReference>
<organism evidence="7 8">
    <name type="scientific">Karstenula rhodostoma CBS 690.94</name>
    <dbReference type="NCBI Taxonomy" id="1392251"/>
    <lineage>
        <taxon>Eukaryota</taxon>
        <taxon>Fungi</taxon>
        <taxon>Dikarya</taxon>
        <taxon>Ascomycota</taxon>
        <taxon>Pezizomycotina</taxon>
        <taxon>Dothideomycetes</taxon>
        <taxon>Pleosporomycetidae</taxon>
        <taxon>Pleosporales</taxon>
        <taxon>Massarineae</taxon>
        <taxon>Didymosphaeriaceae</taxon>
        <taxon>Karstenula</taxon>
    </lineage>
</organism>